<feature type="domain" description="MobA/MobL protein" evidence="4">
    <location>
        <begin position="10"/>
        <end position="175"/>
    </location>
</feature>
<dbReference type="InterPro" id="IPR005053">
    <property type="entry name" value="MobA_MobL"/>
</dbReference>
<feature type="region of interest" description="Disordered" evidence="3">
    <location>
        <begin position="497"/>
        <end position="522"/>
    </location>
</feature>
<sequence length="663" mass="71514">MPLQRSRGHSSVQRLAYITRRRLLSARTGQVFDHADRPDLVAALTLVPKGCAEMDAVDLWEAIEAASKRADAALGFELVLSLPMPAELPLEHSCRLAQAFAHEIIVERHQLAATLAVHRPHAGQGEDAALEDALGPDDDSFGRSIATASANLHCHILVAPRQLTPDGLARRRYTALDPVTRSGRTYGRHWGKLWGDFQNRFFAAEGLDLRVTPNPPVTLDPAPLRAVRRWRQRARRTTPQINGRALLVNPAREDENAAIALSIDDALACFEAPFTRGELEAFFSRHLHPELSAEMTQACIGLGQCVALDVEGSEIAWFASVNLVQTELAAFGRSLMLAARASCSRQVAPHIGEGFSDETRTVLAALFEDADLSLIEATGAAGLLVADISGTAQAAGLAPVVIAHAAGHPPPRAVVRDIEALRTRMVSQATIIIDDADALTARDLSLALLAAIAGNSKIVLIRRIDSDWPRLPLLDLVAHHVRVLRWSDRFVGTVPAAGPAPAPAPPGAAPPRSAIAHAPSGRNHAPIPPNWPRFALDAEGGLVTAPAAIAGMIRFFATSPGDLDWTVPERDASRDEAGLAQRLDQWRYSQREPGWDDWANIDALDADLAAEAAAFATLAGDGLHDRPEDDPDMEPPTPDDVDFADDGELDWDGVDFEDPREPE</sequence>
<keyword evidence="2" id="KW-0184">Conjugation</keyword>
<dbReference type="Pfam" id="PF03389">
    <property type="entry name" value="MobA_MobL"/>
    <property type="match status" value="1"/>
</dbReference>
<name>A0ABX8WKN1_9HYPH</name>
<evidence type="ECO:0000256" key="3">
    <source>
        <dbReference type="SAM" id="MobiDB-lite"/>
    </source>
</evidence>
<dbReference type="Gene3D" id="3.30.930.30">
    <property type="match status" value="1"/>
</dbReference>
<protein>
    <submittedName>
        <fullName evidence="5">MobA/MobL family protein</fullName>
    </submittedName>
</protein>
<feature type="compositionally biased region" description="Pro residues" evidence="3">
    <location>
        <begin position="498"/>
        <end position="509"/>
    </location>
</feature>
<proteinExistence type="inferred from homology"/>
<dbReference type="RefSeq" id="WP_220307355.1">
    <property type="nucleotide sequence ID" value="NZ_CP080590.1"/>
</dbReference>
<evidence type="ECO:0000313" key="5">
    <source>
        <dbReference type="EMBL" id="QYO78903.1"/>
    </source>
</evidence>
<reference evidence="5 6" key="1">
    <citation type="submission" date="2021-08" db="EMBL/GenBank/DDBJ databases">
        <title>Devosia salina sp. nov., isolated from the South China Sea sediment.</title>
        <authorList>
            <person name="Zhou Z."/>
        </authorList>
    </citation>
    <scope>NUCLEOTIDE SEQUENCE [LARGE SCALE GENOMIC DNA]</scope>
    <source>
        <strain evidence="5 6">SCS-3</strain>
    </source>
</reference>
<organism evidence="5 6">
    <name type="scientific">Devosia salina</name>
    <dbReference type="NCBI Taxonomy" id="2860336"/>
    <lineage>
        <taxon>Bacteria</taxon>
        <taxon>Pseudomonadati</taxon>
        <taxon>Pseudomonadota</taxon>
        <taxon>Alphaproteobacteria</taxon>
        <taxon>Hyphomicrobiales</taxon>
        <taxon>Devosiaceae</taxon>
        <taxon>Devosia</taxon>
    </lineage>
</organism>
<dbReference type="EMBL" id="CP080590">
    <property type="protein sequence ID" value="QYO78903.1"/>
    <property type="molecule type" value="Genomic_DNA"/>
</dbReference>
<keyword evidence="6" id="KW-1185">Reference proteome</keyword>
<evidence type="ECO:0000256" key="1">
    <source>
        <dbReference type="ARBA" id="ARBA00010873"/>
    </source>
</evidence>
<gene>
    <name evidence="5" type="ORF">K1X15_10355</name>
</gene>
<dbReference type="Proteomes" id="UP000825799">
    <property type="component" value="Chromosome"/>
</dbReference>
<evidence type="ECO:0000259" key="4">
    <source>
        <dbReference type="Pfam" id="PF03389"/>
    </source>
</evidence>
<feature type="region of interest" description="Disordered" evidence="3">
    <location>
        <begin position="619"/>
        <end position="663"/>
    </location>
</feature>
<evidence type="ECO:0000313" key="6">
    <source>
        <dbReference type="Proteomes" id="UP000825799"/>
    </source>
</evidence>
<evidence type="ECO:0000256" key="2">
    <source>
        <dbReference type="ARBA" id="ARBA00022971"/>
    </source>
</evidence>
<accession>A0ABX8WKN1</accession>
<feature type="compositionally biased region" description="Acidic residues" evidence="3">
    <location>
        <begin position="628"/>
        <end position="656"/>
    </location>
</feature>
<comment type="similarity">
    <text evidence="1">Belongs to the MobA/MobL family.</text>
</comment>